<reference evidence="5 6" key="1">
    <citation type="submission" date="2018-02" db="EMBL/GenBank/DDBJ databases">
        <title>Genomic Encyclopedia of Archaeal and Bacterial Type Strains, Phase II (KMG-II): from individual species to whole genera.</title>
        <authorList>
            <person name="Goeker M."/>
        </authorList>
    </citation>
    <scope>NUCLEOTIDE SEQUENCE [LARGE SCALE GENOMIC DNA]</scope>
    <source>
        <strain evidence="5 6">DSM 3808</strain>
    </source>
</reference>
<evidence type="ECO:0000259" key="4">
    <source>
        <dbReference type="PROSITE" id="PS50995"/>
    </source>
</evidence>
<gene>
    <name evidence="5" type="ORF">BXY41_109144</name>
</gene>
<dbReference type="PROSITE" id="PS50995">
    <property type="entry name" value="HTH_MARR_2"/>
    <property type="match status" value="1"/>
</dbReference>
<dbReference type="GO" id="GO:0003700">
    <property type="term" value="F:DNA-binding transcription factor activity"/>
    <property type="evidence" value="ECO:0007669"/>
    <property type="project" value="InterPro"/>
</dbReference>
<dbReference type="Gene3D" id="1.10.10.10">
    <property type="entry name" value="Winged helix-like DNA-binding domain superfamily/Winged helix DNA-binding domain"/>
    <property type="match status" value="1"/>
</dbReference>
<dbReference type="EMBL" id="PTJA01000009">
    <property type="protein sequence ID" value="PPK79665.1"/>
    <property type="molecule type" value="Genomic_DNA"/>
</dbReference>
<keyword evidence="2 5" id="KW-0238">DNA-binding</keyword>
<evidence type="ECO:0000313" key="6">
    <source>
        <dbReference type="Proteomes" id="UP000237749"/>
    </source>
</evidence>
<comment type="caution">
    <text evidence="5">The sequence shown here is derived from an EMBL/GenBank/DDBJ whole genome shotgun (WGS) entry which is preliminary data.</text>
</comment>
<dbReference type="AlphaFoldDB" id="A0A2S6HQ24"/>
<dbReference type="GO" id="GO:0003677">
    <property type="term" value="F:DNA binding"/>
    <property type="evidence" value="ECO:0007669"/>
    <property type="project" value="UniProtKB-KW"/>
</dbReference>
<name>A0A2S6HQ24_9FIRM</name>
<keyword evidence="1" id="KW-0805">Transcription regulation</keyword>
<feature type="domain" description="HTH marR-type" evidence="4">
    <location>
        <begin position="12"/>
        <end position="145"/>
    </location>
</feature>
<evidence type="ECO:0000256" key="1">
    <source>
        <dbReference type="ARBA" id="ARBA00023015"/>
    </source>
</evidence>
<dbReference type="InterPro" id="IPR036388">
    <property type="entry name" value="WH-like_DNA-bd_sf"/>
</dbReference>
<dbReference type="SMART" id="SM00347">
    <property type="entry name" value="HTH_MARR"/>
    <property type="match status" value="1"/>
</dbReference>
<sequence length="147" mass="16716">MEEQNDQNLNLSECACRSLRMTTRVITQYYDKALRVSGLKSPQFSLLNDICSRENGISVNELADQAMMDQTTVTRNVEILRKKGYVDVNTEDGDSRKKCITVSETGKEKLALAMPHWQEAQSKLEQIVGKEQYVELLKTLSVLRSIN</sequence>
<dbReference type="SUPFAM" id="SSF46785">
    <property type="entry name" value="Winged helix' DNA-binding domain"/>
    <property type="match status" value="1"/>
</dbReference>
<dbReference type="PANTHER" id="PTHR42756:SF1">
    <property type="entry name" value="TRANSCRIPTIONAL REPRESSOR OF EMRAB OPERON"/>
    <property type="match status" value="1"/>
</dbReference>
<accession>A0A2S6HQ24</accession>
<dbReference type="CDD" id="cd00090">
    <property type="entry name" value="HTH_ARSR"/>
    <property type="match status" value="1"/>
</dbReference>
<keyword evidence="3" id="KW-0804">Transcription</keyword>
<evidence type="ECO:0000313" key="5">
    <source>
        <dbReference type="EMBL" id="PPK79665.1"/>
    </source>
</evidence>
<evidence type="ECO:0000256" key="2">
    <source>
        <dbReference type="ARBA" id="ARBA00023125"/>
    </source>
</evidence>
<dbReference type="InterPro" id="IPR011991">
    <property type="entry name" value="ArsR-like_HTH"/>
</dbReference>
<dbReference type="PANTHER" id="PTHR42756">
    <property type="entry name" value="TRANSCRIPTIONAL REGULATOR, MARR"/>
    <property type="match status" value="1"/>
</dbReference>
<protein>
    <submittedName>
        <fullName evidence="5">DNA-binding MarR family transcriptional regulator</fullName>
    </submittedName>
</protein>
<dbReference type="RefSeq" id="WP_104438080.1">
    <property type="nucleotide sequence ID" value="NZ_PTJA01000009.1"/>
</dbReference>
<dbReference type="Proteomes" id="UP000237749">
    <property type="component" value="Unassembled WGS sequence"/>
</dbReference>
<dbReference type="InterPro" id="IPR000835">
    <property type="entry name" value="HTH_MarR-typ"/>
</dbReference>
<dbReference type="Pfam" id="PF12802">
    <property type="entry name" value="MarR_2"/>
    <property type="match status" value="1"/>
</dbReference>
<evidence type="ECO:0000256" key="3">
    <source>
        <dbReference type="ARBA" id="ARBA00023163"/>
    </source>
</evidence>
<dbReference type="OrthoDB" id="5327581at2"/>
<organism evidence="5 6">
    <name type="scientific">Lacrimispora xylanisolvens</name>
    <dbReference type="NCBI Taxonomy" id="384636"/>
    <lineage>
        <taxon>Bacteria</taxon>
        <taxon>Bacillati</taxon>
        <taxon>Bacillota</taxon>
        <taxon>Clostridia</taxon>
        <taxon>Lachnospirales</taxon>
        <taxon>Lachnospiraceae</taxon>
        <taxon>Lacrimispora</taxon>
    </lineage>
</organism>
<keyword evidence="6" id="KW-1185">Reference proteome</keyword>
<proteinExistence type="predicted"/>
<dbReference type="InterPro" id="IPR036390">
    <property type="entry name" value="WH_DNA-bd_sf"/>
</dbReference>